<dbReference type="PIRSF" id="PIRSF017082">
    <property type="entry name" value="YflP"/>
    <property type="match status" value="1"/>
</dbReference>
<feature type="chain" id="PRO_5007616188" evidence="2">
    <location>
        <begin position="28"/>
        <end position="323"/>
    </location>
</feature>
<keyword evidence="2" id="KW-0732">Signal</keyword>
<dbReference type="Pfam" id="PF03401">
    <property type="entry name" value="TctC"/>
    <property type="match status" value="1"/>
</dbReference>
<sequence length="323" mass="34430">MNAFPRRRASVFCAWVLAATITHPAVAAWPDDKPIRMIVPYTAGGASDTLGRMVAAHLTTTLKQTVVVENRPGAGSMLGSQFVARADPDGYTFLLGSISNVLNNFFYKDPLYDLRRDLAPVAQLVTVPNYLAVAPSVPAKTIAELIALAKKDGKGLSCSTSGIGSSPYLSCELFRLLSGAEIINVPFKGGTQAIQAAIGQQSTMVFANEALPFITSGQLRPLGVTTPKRASFLPDVPAIGESLKGYDVTAWYGVWAPAGTPSKVLERVSADIKAALAQPQAQKTLATLGAEPAHAGPKAFGQYVEQEMQRWQKLTQSMNVKPQ</sequence>
<dbReference type="InterPro" id="IPR042100">
    <property type="entry name" value="Bug_dom1"/>
</dbReference>
<dbReference type="PANTHER" id="PTHR42928:SF5">
    <property type="entry name" value="BLR1237 PROTEIN"/>
    <property type="match status" value="1"/>
</dbReference>
<evidence type="ECO:0000313" key="4">
    <source>
        <dbReference type="Proteomes" id="UP000076848"/>
    </source>
</evidence>
<gene>
    <name evidence="3" type="ORF">SAMEA3906486_02128</name>
</gene>
<dbReference type="Gene3D" id="3.40.190.150">
    <property type="entry name" value="Bordetella uptake gene, domain 1"/>
    <property type="match status" value="1"/>
</dbReference>
<comment type="similarity">
    <text evidence="1">Belongs to the UPF0065 (bug) family.</text>
</comment>
<reference evidence="3 4" key="1">
    <citation type="submission" date="2016-04" db="EMBL/GenBank/DDBJ databases">
        <authorList>
            <consortium name="Pathogen Informatics"/>
        </authorList>
    </citation>
    <scope>NUCLEOTIDE SEQUENCE [LARGE SCALE GENOMIC DNA]</scope>
    <source>
        <strain evidence="3 4">H050680373</strain>
    </source>
</reference>
<accession>A0A157SEG8</accession>
<organism evidence="3 4">
    <name type="scientific">Bordetella ansorpii</name>
    <dbReference type="NCBI Taxonomy" id="288768"/>
    <lineage>
        <taxon>Bacteria</taxon>
        <taxon>Pseudomonadati</taxon>
        <taxon>Pseudomonadota</taxon>
        <taxon>Betaproteobacteria</taxon>
        <taxon>Burkholderiales</taxon>
        <taxon>Alcaligenaceae</taxon>
        <taxon>Bordetella</taxon>
    </lineage>
</organism>
<evidence type="ECO:0000256" key="2">
    <source>
        <dbReference type="SAM" id="SignalP"/>
    </source>
</evidence>
<dbReference type="Proteomes" id="UP000076848">
    <property type="component" value="Unassembled WGS sequence"/>
</dbReference>
<evidence type="ECO:0000313" key="3">
    <source>
        <dbReference type="EMBL" id="SAI68835.1"/>
    </source>
</evidence>
<proteinExistence type="inferred from homology"/>
<dbReference type="AlphaFoldDB" id="A0A157SEG8"/>
<dbReference type="STRING" id="288768.SAMEA3906486_02128"/>
<keyword evidence="4" id="KW-1185">Reference proteome</keyword>
<dbReference type="RefSeq" id="WP_066126682.1">
    <property type="nucleotide sequence ID" value="NZ_FKIF01000006.1"/>
</dbReference>
<dbReference type="PANTHER" id="PTHR42928">
    <property type="entry name" value="TRICARBOXYLATE-BINDING PROTEIN"/>
    <property type="match status" value="1"/>
</dbReference>
<dbReference type="EMBL" id="FKIF01000006">
    <property type="protein sequence ID" value="SAI68835.1"/>
    <property type="molecule type" value="Genomic_DNA"/>
</dbReference>
<protein>
    <submittedName>
        <fullName evidence="3">Putattive exported protein</fullName>
    </submittedName>
</protein>
<dbReference type="CDD" id="cd13578">
    <property type="entry name" value="PBP2_Bug27"/>
    <property type="match status" value="1"/>
</dbReference>
<evidence type="ECO:0000256" key="1">
    <source>
        <dbReference type="ARBA" id="ARBA00006987"/>
    </source>
</evidence>
<dbReference type="OrthoDB" id="8678477at2"/>
<dbReference type="InterPro" id="IPR005064">
    <property type="entry name" value="BUG"/>
</dbReference>
<name>A0A157SEG8_9BORD</name>
<dbReference type="Gene3D" id="3.40.190.10">
    <property type="entry name" value="Periplasmic binding protein-like II"/>
    <property type="match status" value="1"/>
</dbReference>
<feature type="signal peptide" evidence="2">
    <location>
        <begin position="1"/>
        <end position="27"/>
    </location>
</feature>